<evidence type="ECO:0000313" key="2">
    <source>
        <dbReference type="Proteomes" id="UP001054252"/>
    </source>
</evidence>
<evidence type="ECO:0000313" key="1">
    <source>
        <dbReference type="EMBL" id="GKV21929.1"/>
    </source>
</evidence>
<reference evidence="1 2" key="1">
    <citation type="journal article" date="2021" name="Commun. Biol.">
        <title>The genome of Shorea leprosula (Dipterocarpaceae) highlights the ecological relevance of drought in aseasonal tropical rainforests.</title>
        <authorList>
            <person name="Ng K.K.S."/>
            <person name="Kobayashi M.J."/>
            <person name="Fawcett J.A."/>
            <person name="Hatakeyama M."/>
            <person name="Paape T."/>
            <person name="Ng C.H."/>
            <person name="Ang C.C."/>
            <person name="Tnah L.H."/>
            <person name="Lee C.T."/>
            <person name="Nishiyama T."/>
            <person name="Sese J."/>
            <person name="O'Brien M.J."/>
            <person name="Copetti D."/>
            <person name="Mohd Noor M.I."/>
            <person name="Ong R.C."/>
            <person name="Putra M."/>
            <person name="Sireger I.Z."/>
            <person name="Indrioko S."/>
            <person name="Kosugi Y."/>
            <person name="Izuno A."/>
            <person name="Isagi Y."/>
            <person name="Lee S.L."/>
            <person name="Shimizu K.K."/>
        </authorList>
    </citation>
    <scope>NUCLEOTIDE SEQUENCE [LARGE SCALE GENOMIC DNA]</scope>
    <source>
        <strain evidence="1">214</strain>
    </source>
</reference>
<protein>
    <submittedName>
        <fullName evidence="1">Uncharacterized protein</fullName>
    </submittedName>
</protein>
<comment type="caution">
    <text evidence="1">The sequence shown here is derived from an EMBL/GenBank/DDBJ whole genome shotgun (WGS) entry which is preliminary data.</text>
</comment>
<gene>
    <name evidence="1" type="ORF">SLEP1_g31852</name>
</gene>
<proteinExistence type="predicted"/>
<organism evidence="1 2">
    <name type="scientific">Rubroshorea leprosula</name>
    <dbReference type="NCBI Taxonomy" id="152421"/>
    <lineage>
        <taxon>Eukaryota</taxon>
        <taxon>Viridiplantae</taxon>
        <taxon>Streptophyta</taxon>
        <taxon>Embryophyta</taxon>
        <taxon>Tracheophyta</taxon>
        <taxon>Spermatophyta</taxon>
        <taxon>Magnoliopsida</taxon>
        <taxon>eudicotyledons</taxon>
        <taxon>Gunneridae</taxon>
        <taxon>Pentapetalae</taxon>
        <taxon>rosids</taxon>
        <taxon>malvids</taxon>
        <taxon>Malvales</taxon>
        <taxon>Dipterocarpaceae</taxon>
        <taxon>Rubroshorea</taxon>
    </lineage>
</organism>
<dbReference type="Proteomes" id="UP001054252">
    <property type="component" value="Unassembled WGS sequence"/>
</dbReference>
<dbReference type="AlphaFoldDB" id="A0AAV5KBI1"/>
<name>A0AAV5KBI1_9ROSI</name>
<accession>A0AAV5KBI1</accession>
<keyword evidence="2" id="KW-1185">Reference proteome</keyword>
<dbReference type="EMBL" id="BPVZ01000058">
    <property type="protein sequence ID" value="GKV21929.1"/>
    <property type="molecule type" value="Genomic_DNA"/>
</dbReference>
<sequence>MGSVVANSGGAAPLLSTAEPTARANAVVQLQPQLPVAVVV</sequence>